<dbReference type="EMBL" id="CM047585">
    <property type="protein sequence ID" value="KAI9910327.1"/>
    <property type="molecule type" value="Genomic_DNA"/>
</dbReference>
<gene>
    <name evidence="1" type="ORF">PsorP6_010258</name>
</gene>
<evidence type="ECO:0000313" key="2">
    <source>
        <dbReference type="Proteomes" id="UP001163321"/>
    </source>
</evidence>
<sequence length="1091" mass="121711">MANARLKQARRRAVARHANGPPSTATSTAHPPPRAPAAPNEPVSDAQRERAAIEAALAERKRALEAKLQALTLGKPLSKEVLPGCDGTGRRVTRCHRDYLLQEMEWMAADFQQERKWRARSAKALSQALVSHLDRQEARAARQARSALVAQRRVAARVGREVKKFWSKIDKIIAFKVKLEADDVRAPRAHELVRTCVYPMARRLLAPYDDAFKRTQLFFPDKALVQFDCGKFQQLAVLLRTLKRGHHRCLIFTQMSSMLNLLEVFLNLHGHTYFRLDGATQVDKRQRLMERFNRDDKIFCFILSTRSGGLGINLTGADTVIFYDSDWNPAMDAQAQDRAHRIGQTRDVHIYRLVSEHTVEENILRKAQQKRQLDSLVLAEGQFTTEFFSKASLRELMQREMVEEQENDDDEEVSVETVEKAMAQLEDEEDVVAMKDARAEYLREQHEFDEDGGTVASSPREAGDVGSRPSTPSSMSVSTVASERDDDDDESEEDAPTRRKRARSNEPEPTKKRVKLQVPARDKVREEARDAAEEQKLQAWKASVQSLQHFEDSLNPVDRYALHFREDIDPLYAYTPASNSSVATDPTASTLLDEIAKIEAEKRLDEARLIDDGELIHGQLDARDYSALYRRERARVLFEQRKRQVSGEAWTIRKCAKTQQPFYFNVDTREATWECPAVRRANDEIQRARRRGYAGFPSLALVRVLALIRPYPDRYQAQLVCRNWYQAAQHPSLFVKLSASDAAFATTLTHVARGETVVFGPGVYPLDKIVEISTNVRLLAAPDAHVELQMRSSVTIVGGHALLKRNRIQRNARFGVRLFYHAGHVMIEDNVLAAHPCGHVDVENSGRRFVVRWNVVDKGPPESTPRPHAHGTVRVQTYRVVEKSVPLPLPVPVCQTMTNATTEYWKRHFASLMRPMLFPAGASSALPVAPFTMAMTTSVSGKPTIPSITFPRTGGPSPAGTSGGPTFHRTASAPDVANGAPPSDKGLETMARQEMVLRDTCEKPVEKVVKPRRPKDGATPGVVPSSSSLEGQEKGAMGGTALPATTASDKMMETSASVATAETSASVETAETSASVETAEKKEEDAGEAKG</sequence>
<evidence type="ECO:0000313" key="1">
    <source>
        <dbReference type="EMBL" id="KAI9910327.1"/>
    </source>
</evidence>
<proteinExistence type="predicted"/>
<comment type="caution">
    <text evidence="1">The sequence shown here is derived from an EMBL/GenBank/DDBJ whole genome shotgun (WGS) entry which is preliminary data.</text>
</comment>
<reference evidence="1 2" key="1">
    <citation type="journal article" date="2022" name="bioRxiv">
        <title>The genome of the oomycete Peronosclerospora sorghi, a cosmopolitan pathogen of maize and sorghum, is inflated with dispersed pseudogenes.</title>
        <authorList>
            <person name="Fletcher K."/>
            <person name="Martin F."/>
            <person name="Isakeit T."/>
            <person name="Cavanaugh K."/>
            <person name="Magill C."/>
            <person name="Michelmore R."/>
        </authorList>
    </citation>
    <scope>NUCLEOTIDE SEQUENCE [LARGE SCALE GENOMIC DNA]</scope>
    <source>
        <strain evidence="1">P6</strain>
    </source>
</reference>
<protein>
    <submittedName>
        <fullName evidence="1">Uncharacterized protein</fullName>
    </submittedName>
</protein>
<organism evidence="1 2">
    <name type="scientific">Peronosclerospora sorghi</name>
    <dbReference type="NCBI Taxonomy" id="230839"/>
    <lineage>
        <taxon>Eukaryota</taxon>
        <taxon>Sar</taxon>
        <taxon>Stramenopiles</taxon>
        <taxon>Oomycota</taxon>
        <taxon>Peronosporomycetes</taxon>
        <taxon>Peronosporales</taxon>
        <taxon>Peronosporaceae</taxon>
        <taxon>Peronosclerospora</taxon>
    </lineage>
</organism>
<keyword evidence="2" id="KW-1185">Reference proteome</keyword>
<name>A0ACC0VV18_9STRA</name>
<dbReference type="Proteomes" id="UP001163321">
    <property type="component" value="Chromosome 6"/>
</dbReference>
<accession>A0ACC0VV18</accession>